<accession>A0ABT9U2P0</accession>
<evidence type="ECO:0000313" key="3">
    <source>
        <dbReference type="Proteomes" id="UP001229346"/>
    </source>
</evidence>
<comment type="caution">
    <text evidence="2">The sequence shown here is derived from an EMBL/GenBank/DDBJ whole genome shotgun (WGS) entry which is preliminary data.</text>
</comment>
<dbReference type="PANTHER" id="PTHR43792">
    <property type="entry name" value="GNAT FAMILY, PUTATIVE (AFU_ORTHOLOGUE AFUA_3G00765)-RELATED-RELATED"/>
    <property type="match status" value="1"/>
</dbReference>
<dbReference type="InterPro" id="IPR016181">
    <property type="entry name" value="Acyl_CoA_acyltransferase"/>
</dbReference>
<dbReference type="SUPFAM" id="SSF55729">
    <property type="entry name" value="Acyl-CoA N-acyltransferases (Nat)"/>
    <property type="match status" value="1"/>
</dbReference>
<evidence type="ECO:0000259" key="1">
    <source>
        <dbReference type="PROSITE" id="PS51186"/>
    </source>
</evidence>
<dbReference type="EMBL" id="JAUSSU010000006">
    <property type="protein sequence ID" value="MDQ0113902.1"/>
    <property type="molecule type" value="Genomic_DNA"/>
</dbReference>
<dbReference type="Gene3D" id="3.40.630.30">
    <property type="match status" value="1"/>
</dbReference>
<reference evidence="2 3" key="1">
    <citation type="submission" date="2023-07" db="EMBL/GenBank/DDBJ databases">
        <title>Sorghum-associated microbial communities from plants grown in Nebraska, USA.</title>
        <authorList>
            <person name="Schachtman D."/>
        </authorList>
    </citation>
    <scope>NUCLEOTIDE SEQUENCE [LARGE SCALE GENOMIC DNA]</scope>
    <source>
        <strain evidence="2 3">CC482</strain>
    </source>
</reference>
<dbReference type="InterPro" id="IPR051531">
    <property type="entry name" value="N-acetyltransferase"/>
</dbReference>
<dbReference type="PROSITE" id="PS51186">
    <property type="entry name" value="GNAT"/>
    <property type="match status" value="1"/>
</dbReference>
<proteinExistence type="predicted"/>
<dbReference type="PANTHER" id="PTHR43792:SF9">
    <property type="entry name" value="RIBOSOMAL-PROTEIN-ALANINE ACETYLTRANSFERASE"/>
    <property type="match status" value="1"/>
</dbReference>
<evidence type="ECO:0000313" key="2">
    <source>
        <dbReference type="EMBL" id="MDQ0113902.1"/>
    </source>
</evidence>
<organism evidence="2 3">
    <name type="scientific">Paenibacillus harenae</name>
    <dbReference type="NCBI Taxonomy" id="306543"/>
    <lineage>
        <taxon>Bacteria</taxon>
        <taxon>Bacillati</taxon>
        <taxon>Bacillota</taxon>
        <taxon>Bacilli</taxon>
        <taxon>Bacillales</taxon>
        <taxon>Paenibacillaceae</taxon>
        <taxon>Paenibacillus</taxon>
    </lineage>
</organism>
<dbReference type="InterPro" id="IPR000182">
    <property type="entry name" value="GNAT_dom"/>
</dbReference>
<name>A0ABT9U2P0_PAEHA</name>
<dbReference type="Pfam" id="PF13302">
    <property type="entry name" value="Acetyltransf_3"/>
    <property type="match status" value="1"/>
</dbReference>
<dbReference type="Proteomes" id="UP001229346">
    <property type="component" value="Unassembled WGS sequence"/>
</dbReference>
<gene>
    <name evidence="2" type="ORF">J2T15_003345</name>
</gene>
<sequence length="184" mass="21007">MSPYFTIDCKDVFLREYRNEDLDELHALTMQPEIHTFLPGWNVSKEQRADWLANYEIPGNHAFLEQVKEGLPVGDLRLRLGIIHKESGAFIGWCCTGPKEGLPQPNREVMYAISKDHRGKGYTSQAVGGLTNYLFEHAGVEALNAIALPYNICSIKVIQRCGFVYKGQIEIENDTYEHYTLNKR</sequence>
<keyword evidence="3" id="KW-1185">Reference proteome</keyword>
<dbReference type="RefSeq" id="WP_307205163.1">
    <property type="nucleotide sequence ID" value="NZ_JAUSSU010000006.1"/>
</dbReference>
<protein>
    <submittedName>
        <fullName evidence="2">RimJ/RimL family protein N-acetyltransferase</fullName>
    </submittedName>
</protein>
<feature type="domain" description="N-acetyltransferase" evidence="1">
    <location>
        <begin position="12"/>
        <end position="184"/>
    </location>
</feature>